<dbReference type="Pfam" id="PF12052">
    <property type="entry name" value="VGCC_beta4Aa_N"/>
    <property type="match status" value="1"/>
</dbReference>
<dbReference type="Gene3D" id="2.30.30.40">
    <property type="entry name" value="SH3 Domains"/>
    <property type="match status" value="1"/>
</dbReference>
<comment type="caution">
    <text evidence="3">The sequence shown here is derived from an EMBL/GenBank/DDBJ whole genome shotgun (WGS) entry which is preliminary data.</text>
</comment>
<feature type="region of interest" description="Disordered" evidence="1">
    <location>
        <begin position="116"/>
        <end position="157"/>
    </location>
</feature>
<feature type="domain" description="Voltage-dependent L-type calcium channel subunit beta-1-4 N-terminal A" evidence="2">
    <location>
        <begin position="2"/>
        <end position="43"/>
    </location>
</feature>
<dbReference type="FunFam" id="2.30.30.40:FF:000049">
    <property type="entry name" value="Voltage-dependent L-type calcium channel subunit beta-3"/>
    <property type="match status" value="1"/>
</dbReference>
<feature type="compositionally biased region" description="Polar residues" evidence="1">
    <location>
        <begin position="148"/>
        <end position="157"/>
    </location>
</feature>
<dbReference type="SUPFAM" id="SSF50044">
    <property type="entry name" value="SH3-domain"/>
    <property type="match status" value="1"/>
</dbReference>
<feature type="region of interest" description="Disordered" evidence="1">
    <location>
        <begin position="1"/>
        <end position="31"/>
    </location>
</feature>
<accession>Q4T0C3</accession>
<proteinExistence type="predicted"/>
<name>Q4T0C3_TETNG</name>
<dbReference type="InterPro" id="IPR036028">
    <property type="entry name" value="SH3-like_dom_sf"/>
</dbReference>
<sequence length="157" mass="17011">QGSADSYTSRPSDSDLSAEEDREACRREAERQAQLQLDRAKSKPVAFAVKTNVSYCGALDEDCPVQGAAVNFDAKDFLHIKEKYNNDWWIGRLVKEGADIAFVPSPLRLEATRLKQEQKQRSAGTGGIFSALKAGGNSSSLGDMVTGSWRTTPPSAG</sequence>
<reference evidence="3" key="2">
    <citation type="submission" date="2004-02" db="EMBL/GenBank/DDBJ databases">
        <authorList>
            <consortium name="Genoscope"/>
            <consortium name="Whitehead Institute Centre for Genome Research"/>
        </authorList>
    </citation>
    <scope>NUCLEOTIDE SEQUENCE</scope>
</reference>
<dbReference type="InterPro" id="IPR046937">
    <property type="entry name" value="CAB1-4_N_A-dom"/>
</dbReference>
<dbReference type="AlphaFoldDB" id="Q4T0C3"/>
<gene>
    <name evidence="3" type="ORF">GSTENG00009411001</name>
</gene>
<dbReference type="EMBL" id="CAAE01011233">
    <property type="protein sequence ID" value="CAF93659.1"/>
    <property type="molecule type" value="Genomic_DNA"/>
</dbReference>
<feature type="non-terminal residue" evidence="3">
    <location>
        <position position="157"/>
    </location>
</feature>
<evidence type="ECO:0000259" key="2">
    <source>
        <dbReference type="Pfam" id="PF12052"/>
    </source>
</evidence>
<reference evidence="3" key="1">
    <citation type="journal article" date="2004" name="Nature">
        <title>Genome duplication in the teleost fish Tetraodon nigroviridis reveals the early vertebrate proto-karyotype.</title>
        <authorList>
            <person name="Jaillon O."/>
            <person name="Aury J.-M."/>
            <person name="Brunet F."/>
            <person name="Petit J.-L."/>
            <person name="Stange-Thomann N."/>
            <person name="Mauceli E."/>
            <person name="Bouneau L."/>
            <person name="Fischer C."/>
            <person name="Ozouf-Costaz C."/>
            <person name="Bernot A."/>
            <person name="Nicaud S."/>
            <person name="Jaffe D."/>
            <person name="Fisher S."/>
            <person name="Lutfalla G."/>
            <person name="Dossat C."/>
            <person name="Segurens B."/>
            <person name="Dasilva C."/>
            <person name="Salanoubat M."/>
            <person name="Levy M."/>
            <person name="Boudet N."/>
            <person name="Castellano S."/>
            <person name="Anthouard V."/>
            <person name="Jubin C."/>
            <person name="Castelli V."/>
            <person name="Katinka M."/>
            <person name="Vacherie B."/>
            <person name="Biemont C."/>
            <person name="Skalli Z."/>
            <person name="Cattolico L."/>
            <person name="Poulain J."/>
            <person name="De Berardinis V."/>
            <person name="Cruaud C."/>
            <person name="Duprat S."/>
            <person name="Brottier P."/>
            <person name="Coutanceau J.-P."/>
            <person name="Gouzy J."/>
            <person name="Parra G."/>
            <person name="Lardier G."/>
            <person name="Chapple C."/>
            <person name="McKernan K.J."/>
            <person name="McEwan P."/>
            <person name="Bosak S."/>
            <person name="Kellis M."/>
            <person name="Volff J.-N."/>
            <person name="Guigo R."/>
            <person name="Zody M.C."/>
            <person name="Mesirov J."/>
            <person name="Lindblad-Toh K."/>
            <person name="Birren B."/>
            <person name="Nusbaum C."/>
            <person name="Kahn D."/>
            <person name="Robinson-Rechavi M."/>
            <person name="Laudet V."/>
            <person name="Schachter V."/>
            <person name="Quetier F."/>
            <person name="Saurin W."/>
            <person name="Scarpelli C."/>
            <person name="Wincker P."/>
            <person name="Lander E.S."/>
            <person name="Weissenbach J."/>
            <person name="Roest Crollius H."/>
        </authorList>
    </citation>
    <scope>NUCLEOTIDE SEQUENCE [LARGE SCALE GENOMIC DNA]</scope>
</reference>
<protein>
    <submittedName>
        <fullName evidence="3">(spotted green pufferfish) hypothetical protein</fullName>
    </submittedName>
</protein>
<feature type="non-terminal residue" evidence="3">
    <location>
        <position position="1"/>
    </location>
</feature>
<organism evidence="3">
    <name type="scientific">Tetraodon nigroviridis</name>
    <name type="common">Spotted green pufferfish</name>
    <name type="synonym">Chelonodon nigroviridis</name>
    <dbReference type="NCBI Taxonomy" id="99883"/>
    <lineage>
        <taxon>Eukaryota</taxon>
        <taxon>Metazoa</taxon>
        <taxon>Chordata</taxon>
        <taxon>Craniata</taxon>
        <taxon>Vertebrata</taxon>
        <taxon>Euteleostomi</taxon>
        <taxon>Actinopterygii</taxon>
        <taxon>Neopterygii</taxon>
        <taxon>Teleostei</taxon>
        <taxon>Neoteleostei</taxon>
        <taxon>Acanthomorphata</taxon>
        <taxon>Eupercaria</taxon>
        <taxon>Tetraodontiformes</taxon>
        <taxon>Tetradontoidea</taxon>
        <taxon>Tetraodontidae</taxon>
        <taxon>Tetraodon</taxon>
    </lineage>
</organism>
<dbReference type="PANTHER" id="PTHR11824">
    <property type="entry name" value="VOLTAGE-DEPENDENT CALCIUM CHANNEL BETA SUBUNIT"/>
    <property type="match status" value="1"/>
</dbReference>
<evidence type="ECO:0000313" key="3">
    <source>
        <dbReference type="EMBL" id="CAF93659.1"/>
    </source>
</evidence>
<dbReference type="KEGG" id="tng:GSTEN00009411G001"/>
<feature type="compositionally biased region" description="Polar residues" evidence="1">
    <location>
        <begin position="1"/>
        <end position="15"/>
    </location>
</feature>
<evidence type="ECO:0000256" key="1">
    <source>
        <dbReference type="SAM" id="MobiDB-lite"/>
    </source>
</evidence>
<dbReference type="OrthoDB" id="5962384at2759"/>